<proteinExistence type="predicted"/>
<accession>A0AB39XEV7</accession>
<organism evidence="1">
    <name type="scientific">Bradyrhizobium sp. LLZ17</name>
    <dbReference type="NCBI Taxonomy" id="3239388"/>
    <lineage>
        <taxon>Bacteria</taxon>
        <taxon>Pseudomonadati</taxon>
        <taxon>Pseudomonadota</taxon>
        <taxon>Alphaproteobacteria</taxon>
        <taxon>Hyphomicrobiales</taxon>
        <taxon>Nitrobacteraceae</taxon>
        <taxon>Bradyrhizobium</taxon>
    </lineage>
</organism>
<dbReference type="RefSeq" id="WP_369720745.1">
    <property type="nucleotide sequence ID" value="NZ_CP165734.1"/>
</dbReference>
<dbReference type="AlphaFoldDB" id="A0AB39XEV7"/>
<protein>
    <submittedName>
        <fullName evidence="1">Uncharacterized protein</fullName>
    </submittedName>
</protein>
<sequence>MTVNASKRLIDELGRKYLWWQPNDRQPFTEDRVIAQIMNLATYDDTLQLEATIGAVRLAQVMLQAEPGWFSDRSWEFWRGRLSFAIGVAIPETAPRRAFDAATP</sequence>
<evidence type="ECO:0000313" key="1">
    <source>
        <dbReference type="EMBL" id="XDV56297.1"/>
    </source>
</evidence>
<name>A0AB39XEV7_9BRAD</name>
<gene>
    <name evidence="1" type="ORF">AB8Z38_26930</name>
</gene>
<reference evidence="1" key="1">
    <citation type="submission" date="2024-08" db="EMBL/GenBank/DDBJ databases">
        <authorList>
            <person name="Chaddad Z."/>
            <person name="Lamrabet M."/>
            <person name="Bouhnik O."/>
            <person name="Alami S."/>
            <person name="Wipf D."/>
            <person name="Courty P.E."/>
            <person name="Missbah El Idrissi M."/>
        </authorList>
    </citation>
    <scope>NUCLEOTIDE SEQUENCE</scope>
    <source>
        <strain evidence="1">LLZ17</strain>
    </source>
</reference>
<dbReference type="EMBL" id="CP165734">
    <property type="protein sequence ID" value="XDV56297.1"/>
    <property type="molecule type" value="Genomic_DNA"/>
</dbReference>